<evidence type="ECO:0000256" key="1">
    <source>
        <dbReference type="SAM" id="Phobius"/>
    </source>
</evidence>
<feature type="chain" id="PRO_5031241179" evidence="2">
    <location>
        <begin position="30"/>
        <end position="87"/>
    </location>
</feature>
<comment type="caution">
    <text evidence="3">The sequence shown here is derived from an EMBL/GenBank/DDBJ whole genome shotgun (WGS) entry which is preliminary data.</text>
</comment>
<accession>A0A7Y0VBJ3</accession>
<keyword evidence="1" id="KW-0472">Membrane</keyword>
<name>A0A7Y0VBJ3_STRSA</name>
<dbReference type="AlphaFoldDB" id="A0A7Y0VBJ3"/>
<evidence type="ECO:0000256" key="2">
    <source>
        <dbReference type="SAM" id="SignalP"/>
    </source>
</evidence>
<sequence>MDKKFRFVTRSVLAAAVIIPVLAANNAQAAEYGYNNRYNQDIITGIQIHVLLVLLATQTERVITIATITMVITTTIMAMATTTITRL</sequence>
<feature type="signal peptide" evidence="2">
    <location>
        <begin position="1"/>
        <end position="29"/>
    </location>
</feature>
<dbReference type="EMBL" id="JABBCN010000003">
    <property type="protein sequence ID" value="NMX24840.1"/>
    <property type="molecule type" value="Genomic_DNA"/>
</dbReference>
<keyword evidence="2" id="KW-0732">Signal</keyword>
<evidence type="ECO:0000313" key="3">
    <source>
        <dbReference type="EMBL" id="NMX24840.1"/>
    </source>
</evidence>
<feature type="transmembrane region" description="Helical" evidence="1">
    <location>
        <begin position="62"/>
        <end position="84"/>
    </location>
</feature>
<organism evidence="3">
    <name type="scientific">Streptococcus sanguinis</name>
    <dbReference type="NCBI Taxonomy" id="1305"/>
    <lineage>
        <taxon>Bacteria</taxon>
        <taxon>Bacillati</taxon>
        <taxon>Bacillota</taxon>
        <taxon>Bacilli</taxon>
        <taxon>Lactobacillales</taxon>
        <taxon>Streptococcaceae</taxon>
        <taxon>Streptococcus</taxon>
    </lineage>
</organism>
<keyword evidence="1" id="KW-1133">Transmembrane helix</keyword>
<proteinExistence type="predicted"/>
<reference evidence="3" key="1">
    <citation type="submission" date="2020-04" db="EMBL/GenBank/DDBJ databases">
        <authorList>
            <person name="Chakraborty B."/>
            <person name="Walker A.R."/>
            <person name="Burne R.A."/>
        </authorList>
    </citation>
    <scope>NUCLEOTIDE SEQUENCE [LARGE SCALE GENOMIC DNA]</scope>
    <source>
        <strain evidence="3">BCA8</strain>
    </source>
</reference>
<keyword evidence="1" id="KW-0812">Transmembrane</keyword>
<protein>
    <submittedName>
        <fullName evidence="3">Uncharacterized protein</fullName>
    </submittedName>
</protein>
<gene>
    <name evidence="3" type="ORF">HGP05_09395</name>
</gene>